<dbReference type="InterPro" id="IPR029058">
    <property type="entry name" value="AB_hydrolase_fold"/>
</dbReference>
<accession>A0ABQ3Z5N4</accession>
<sequence length="274" mass="28868">MTVRRTIAALTCAEWHPDKTGTVLALHGLTSTSQAWASLAAALPEARVIAPDLPGRGGSVRVTAGPGLAGHATAVVALADELELTDVTLIGHSMGAFLAPLVAAALDDRVRRVVLADGGVSPDPSPLMWPPLVRTAFRAQGRSLGRRWPSTDALVAAAEGRALRHRPDLWPVARERAAYLLGNETGGRARLDRRRLVEDATDALTGEPTLPAVRNLNFPVHLIAARHGAHDQAKPLLSDAALTRAATQVPRLTSERVDANHITLLADPALALAA</sequence>
<organism evidence="2 3">
    <name type="scientific">Paractinoplanes durhamensis</name>
    <dbReference type="NCBI Taxonomy" id="113563"/>
    <lineage>
        <taxon>Bacteria</taxon>
        <taxon>Bacillati</taxon>
        <taxon>Actinomycetota</taxon>
        <taxon>Actinomycetes</taxon>
        <taxon>Micromonosporales</taxon>
        <taxon>Micromonosporaceae</taxon>
        <taxon>Paractinoplanes</taxon>
    </lineage>
</organism>
<dbReference type="PRINTS" id="PR00111">
    <property type="entry name" value="ABHYDROLASE"/>
</dbReference>
<gene>
    <name evidence="2" type="ORF">Adu01nite_64980</name>
</gene>
<dbReference type="Pfam" id="PF00561">
    <property type="entry name" value="Abhydrolase_1"/>
    <property type="match status" value="1"/>
</dbReference>
<keyword evidence="3" id="KW-1185">Reference proteome</keyword>
<evidence type="ECO:0000313" key="2">
    <source>
        <dbReference type="EMBL" id="GIE05148.1"/>
    </source>
</evidence>
<dbReference type="SUPFAM" id="SSF53474">
    <property type="entry name" value="alpha/beta-Hydrolases"/>
    <property type="match status" value="1"/>
</dbReference>
<dbReference type="InterPro" id="IPR000073">
    <property type="entry name" value="AB_hydrolase_1"/>
</dbReference>
<comment type="caution">
    <text evidence="2">The sequence shown here is derived from an EMBL/GenBank/DDBJ whole genome shotgun (WGS) entry which is preliminary data.</text>
</comment>
<name>A0ABQ3Z5N4_9ACTN</name>
<dbReference type="EMBL" id="BOML01000052">
    <property type="protein sequence ID" value="GIE05148.1"/>
    <property type="molecule type" value="Genomic_DNA"/>
</dbReference>
<evidence type="ECO:0000259" key="1">
    <source>
        <dbReference type="Pfam" id="PF00561"/>
    </source>
</evidence>
<proteinExistence type="predicted"/>
<dbReference type="PANTHER" id="PTHR43798:SF33">
    <property type="entry name" value="HYDROLASE, PUTATIVE (AFU_ORTHOLOGUE AFUA_2G14860)-RELATED"/>
    <property type="match status" value="1"/>
</dbReference>
<dbReference type="PANTHER" id="PTHR43798">
    <property type="entry name" value="MONOACYLGLYCEROL LIPASE"/>
    <property type="match status" value="1"/>
</dbReference>
<dbReference type="Proteomes" id="UP000637628">
    <property type="component" value="Unassembled WGS sequence"/>
</dbReference>
<dbReference type="InterPro" id="IPR050266">
    <property type="entry name" value="AB_hydrolase_sf"/>
</dbReference>
<feature type="domain" description="AB hydrolase-1" evidence="1">
    <location>
        <begin position="22"/>
        <end position="217"/>
    </location>
</feature>
<dbReference type="Gene3D" id="3.40.50.1820">
    <property type="entry name" value="alpha/beta hydrolase"/>
    <property type="match status" value="1"/>
</dbReference>
<dbReference type="RefSeq" id="WP_203732545.1">
    <property type="nucleotide sequence ID" value="NZ_BAAATX010000012.1"/>
</dbReference>
<reference evidence="2 3" key="1">
    <citation type="submission" date="2021-01" db="EMBL/GenBank/DDBJ databases">
        <title>Whole genome shotgun sequence of Actinoplanes durhamensis NBRC 14914.</title>
        <authorList>
            <person name="Komaki H."/>
            <person name="Tamura T."/>
        </authorList>
    </citation>
    <scope>NUCLEOTIDE SEQUENCE [LARGE SCALE GENOMIC DNA]</scope>
    <source>
        <strain evidence="2 3">NBRC 14914</strain>
    </source>
</reference>
<protein>
    <recommendedName>
        <fullName evidence="1">AB hydrolase-1 domain-containing protein</fullName>
    </recommendedName>
</protein>
<evidence type="ECO:0000313" key="3">
    <source>
        <dbReference type="Proteomes" id="UP000637628"/>
    </source>
</evidence>